<keyword evidence="5 6" id="KW-0408">Iron</keyword>
<feature type="compositionally biased region" description="Polar residues" evidence="7">
    <location>
        <begin position="41"/>
        <end position="57"/>
    </location>
</feature>
<feature type="compositionally biased region" description="Polar residues" evidence="7">
    <location>
        <begin position="170"/>
        <end position="179"/>
    </location>
</feature>
<gene>
    <name evidence="10" type="ORF">SAMN00790413_02171</name>
</gene>
<dbReference type="Pfam" id="PF13442">
    <property type="entry name" value="Cytochrome_CBB3"/>
    <property type="match status" value="1"/>
</dbReference>
<evidence type="ECO:0000259" key="9">
    <source>
        <dbReference type="PROSITE" id="PS51007"/>
    </source>
</evidence>
<feature type="signal peptide" evidence="8">
    <location>
        <begin position="1"/>
        <end position="27"/>
    </location>
</feature>
<feature type="chain" id="PRO_5010700587" evidence="8">
    <location>
        <begin position="28"/>
        <end position="288"/>
    </location>
</feature>
<dbReference type="Proteomes" id="UP000192582">
    <property type="component" value="Unassembled WGS sequence"/>
</dbReference>
<dbReference type="InterPro" id="IPR009056">
    <property type="entry name" value="Cyt_c-like_dom"/>
</dbReference>
<keyword evidence="8" id="KW-0732">Signal</keyword>
<sequence>MKNTFAVTMTLLLALTLGGSLTGYRMATTPHEAEKAGAQGTAESASTPSGAGTSNVAVGTKGDGVVSNQEAAVNAGESRPLAAPGGDGPNATMNGATVTLQNKAGGPNAGVTGEVPQTGKVAGAATSAPGGNSDVAPGAQTDSGAEQSPGGVSGDKTQSPTSNDTDKTELGQTGASNTEKAAAGSPGMSDSKAAEVSSALSGDTAEGQKKFVATCSGCHGPDGKGGIGPALNGDKGPGTWMIEQFQAAVRQGHAPDRELGAVMPRFTTEQLSDEDLTDIYAYLKTLRQ</sequence>
<feature type="region of interest" description="Disordered" evidence="7">
    <location>
        <begin position="31"/>
        <end position="201"/>
    </location>
</feature>
<reference evidence="10 11" key="1">
    <citation type="submission" date="2017-04" db="EMBL/GenBank/DDBJ databases">
        <authorList>
            <person name="Afonso C.L."/>
            <person name="Miller P.J."/>
            <person name="Scott M.A."/>
            <person name="Spackman E."/>
            <person name="Goraichik I."/>
            <person name="Dimitrov K.M."/>
            <person name="Suarez D.L."/>
            <person name="Swayne D.E."/>
        </authorList>
    </citation>
    <scope>NUCLEOTIDE SEQUENCE [LARGE SCALE GENOMIC DNA]</scope>
    <source>
        <strain evidence="10 11">KR-140</strain>
    </source>
</reference>
<dbReference type="GO" id="GO:0009055">
    <property type="term" value="F:electron transfer activity"/>
    <property type="evidence" value="ECO:0007669"/>
    <property type="project" value="InterPro"/>
</dbReference>
<evidence type="ECO:0000256" key="2">
    <source>
        <dbReference type="ARBA" id="ARBA00022617"/>
    </source>
</evidence>
<keyword evidence="1" id="KW-0813">Transport</keyword>
<evidence type="ECO:0000256" key="5">
    <source>
        <dbReference type="ARBA" id="ARBA00023004"/>
    </source>
</evidence>
<dbReference type="OrthoDB" id="74193at2"/>
<evidence type="ECO:0000256" key="1">
    <source>
        <dbReference type="ARBA" id="ARBA00022448"/>
    </source>
</evidence>
<evidence type="ECO:0000256" key="7">
    <source>
        <dbReference type="SAM" id="MobiDB-lite"/>
    </source>
</evidence>
<dbReference type="PANTHER" id="PTHR37823:SF1">
    <property type="entry name" value="CYTOCHROME C-553-LIKE"/>
    <property type="match status" value="1"/>
</dbReference>
<dbReference type="Gene3D" id="1.10.760.10">
    <property type="entry name" value="Cytochrome c-like domain"/>
    <property type="match status" value="1"/>
</dbReference>
<protein>
    <submittedName>
        <fullName evidence="10">Cytochrome c553</fullName>
    </submittedName>
</protein>
<keyword evidence="4" id="KW-0249">Electron transport</keyword>
<proteinExistence type="predicted"/>
<dbReference type="EMBL" id="FWWU01000009">
    <property type="protein sequence ID" value="SMB93914.1"/>
    <property type="molecule type" value="Genomic_DNA"/>
</dbReference>
<dbReference type="RefSeq" id="WP_084049492.1">
    <property type="nucleotide sequence ID" value="NZ_FWWU01000009.1"/>
</dbReference>
<feature type="compositionally biased region" description="Polar residues" evidence="7">
    <location>
        <begin position="91"/>
        <end position="102"/>
    </location>
</feature>
<dbReference type="SUPFAM" id="SSF46626">
    <property type="entry name" value="Cytochrome c"/>
    <property type="match status" value="1"/>
</dbReference>
<evidence type="ECO:0000256" key="8">
    <source>
        <dbReference type="SAM" id="SignalP"/>
    </source>
</evidence>
<evidence type="ECO:0000256" key="3">
    <source>
        <dbReference type="ARBA" id="ARBA00022723"/>
    </source>
</evidence>
<keyword evidence="2 6" id="KW-0349">Heme</keyword>
<dbReference type="STRING" id="695939.SAMN00790413_02171"/>
<dbReference type="InterPro" id="IPR051811">
    <property type="entry name" value="Cytochrome_c550/c551-like"/>
</dbReference>
<organism evidence="10 11">
    <name type="scientific">Deinococcus hopiensis KR-140</name>
    <dbReference type="NCBI Taxonomy" id="695939"/>
    <lineage>
        <taxon>Bacteria</taxon>
        <taxon>Thermotogati</taxon>
        <taxon>Deinococcota</taxon>
        <taxon>Deinococci</taxon>
        <taxon>Deinococcales</taxon>
        <taxon>Deinococcaceae</taxon>
        <taxon>Deinococcus</taxon>
    </lineage>
</organism>
<keyword evidence="11" id="KW-1185">Reference proteome</keyword>
<feature type="domain" description="Cytochrome c" evidence="9">
    <location>
        <begin position="202"/>
        <end position="287"/>
    </location>
</feature>
<dbReference type="PROSITE" id="PS51007">
    <property type="entry name" value="CYTC"/>
    <property type="match status" value="1"/>
</dbReference>
<dbReference type="GO" id="GO:0020037">
    <property type="term" value="F:heme binding"/>
    <property type="evidence" value="ECO:0007669"/>
    <property type="project" value="InterPro"/>
</dbReference>
<dbReference type="InterPro" id="IPR036909">
    <property type="entry name" value="Cyt_c-like_dom_sf"/>
</dbReference>
<keyword evidence="3 6" id="KW-0479">Metal-binding</keyword>
<dbReference type="PANTHER" id="PTHR37823">
    <property type="entry name" value="CYTOCHROME C-553-LIKE"/>
    <property type="match status" value="1"/>
</dbReference>
<evidence type="ECO:0000313" key="11">
    <source>
        <dbReference type="Proteomes" id="UP000192582"/>
    </source>
</evidence>
<evidence type="ECO:0000313" key="10">
    <source>
        <dbReference type="EMBL" id="SMB93914.1"/>
    </source>
</evidence>
<evidence type="ECO:0000256" key="6">
    <source>
        <dbReference type="PROSITE-ProRule" id="PRU00433"/>
    </source>
</evidence>
<dbReference type="AlphaFoldDB" id="A0A1W1VLU2"/>
<dbReference type="GO" id="GO:0046872">
    <property type="term" value="F:metal ion binding"/>
    <property type="evidence" value="ECO:0007669"/>
    <property type="project" value="UniProtKB-KW"/>
</dbReference>
<name>A0A1W1VLU2_9DEIO</name>
<evidence type="ECO:0000256" key="4">
    <source>
        <dbReference type="ARBA" id="ARBA00022982"/>
    </source>
</evidence>
<accession>A0A1W1VLU2</accession>